<comment type="similarity">
    <text evidence="2 10">Belongs to the ExbD/TolR family.</text>
</comment>
<evidence type="ECO:0000256" key="1">
    <source>
        <dbReference type="ARBA" id="ARBA00004249"/>
    </source>
</evidence>
<dbReference type="EMBL" id="CP012543">
    <property type="protein sequence ID" value="QCD47517.1"/>
    <property type="molecule type" value="Genomic_DNA"/>
</dbReference>
<keyword evidence="4" id="KW-1003">Cell membrane</keyword>
<comment type="subcellular location">
    <subcellularLocation>
        <location evidence="1">Cell inner membrane</location>
        <topology evidence="1">Single-pass type II membrane protein</topology>
    </subcellularLocation>
    <subcellularLocation>
        <location evidence="10">Cell membrane</location>
        <topology evidence="10">Single-pass type II membrane protein</topology>
    </subcellularLocation>
</comment>
<keyword evidence="5" id="KW-0997">Cell inner membrane</keyword>
<dbReference type="KEGG" id="crx:CRECT_1897"/>
<evidence type="ECO:0000256" key="3">
    <source>
        <dbReference type="ARBA" id="ARBA00022448"/>
    </source>
</evidence>
<dbReference type="GO" id="GO:0005886">
    <property type="term" value="C:plasma membrane"/>
    <property type="evidence" value="ECO:0007669"/>
    <property type="project" value="UniProtKB-SubCell"/>
</dbReference>
<dbReference type="Proteomes" id="UP000502377">
    <property type="component" value="Chromosome"/>
</dbReference>
<sequence>MDVKEDFKLNVVPLIDVMLVLLTIVLCAASFIEYGKVEVQLPKASQGEKEFPKERAEILLKVDGEIALDDEVLHLDTLKERLSEFPKDKFILFKGDEKAEFGKFVDILQILKELGLSNFLIMTEVKR</sequence>
<evidence type="ECO:0000313" key="11">
    <source>
        <dbReference type="EMBL" id="QCD47517.1"/>
    </source>
</evidence>
<proteinExistence type="inferred from homology"/>
<evidence type="ECO:0000313" key="12">
    <source>
        <dbReference type="Proteomes" id="UP000502377"/>
    </source>
</evidence>
<evidence type="ECO:0000256" key="7">
    <source>
        <dbReference type="ARBA" id="ARBA00022927"/>
    </source>
</evidence>
<organism evidence="11 12">
    <name type="scientific">Campylobacter rectus</name>
    <name type="common">Wolinella recta</name>
    <dbReference type="NCBI Taxonomy" id="203"/>
    <lineage>
        <taxon>Bacteria</taxon>
        <taxon>Pseudomonadati</taxon>
        <taxon>Campylobacterota</taxon>
        <taxon>Epsilonproteobacteria</taxon>
        <taxon>Campylobacterales</taxon>
        <taxon>Campylobacteraceae</taxon>
        <taxon>Campylobacter</taxon>
    </lineage>
</organism>
<dbReference type="GO" id="GO:0015031">
    <property type="term" value="P:protein transport"/>
    <property type="evidence" value="ECO:0007669"/>
    <property type="project" value="UniProtKB-KW"/>
</dbReference>
<name>A0A6G5QPJ1_CAMRE</name>
<keyword evidence="6 10" id="KW-0812">Transmembrane</keyword>
<evidence type="ECO:0000256" key="6">
    <source>
        <dbReference type="ARBA" id="ARBA00022692"/>
    </source>
</evidence>
<dbReference type="Gene3D" id="3.30.420.270">
    <property type="match status" value="1"/>
</dbReference>
<keyword evidence="9" id="KW-0472">Membrane</keyword>
<reference evidence="11 12" key="1">
    <citation type="submission" date="2016-07" db="EMBL/GenBank/DDBJ databases">
        <title>Comparative genomics of the Campylobacter concisus group.</title>
        <authorList>
            <person name="Miller W.G."/>
            <person name="Yee E."/>
            <person name="Chapman M.H."/>
            <person name="Huynh S."/>
            <person name="Bono J.L."/>
            <person name="On S.L.W."/>
            <person name="StLeger J."/>
            <person name="Foster G."/>
            <person name="Parker C.T."/>
        </authorList>
    </citation>
    <scope>NUCLEOTIDE SEQUENCE [LARGE SCALE GENOMIC DNA]</scope>
    <source>
        <strain evidence="11 12">ATCC 33238</strain>
    </source>
</reference>
<gene>
    <name evidence="11" type="primary">exbD3</name>
    <name evidence="11" type="ORF">CRECT_1897</name>
</gene>
<dbReference type="Pfam" id="PF02472">
    <property type="entry name" value="ExbD"/>
    <property type="match status" value="1"/>
</dbReference>
<keyword evidence="8" id="KW-1133">Transmembrane helix</keyword>
<evidence type="ECO:0000256" key="8">
    <source>
        <dbReference type="ARBA" id="ARBA00022989"/>
    </source>
</evidence>
<evidence type="ECO:0000256" key="10">
    <source>
        <dbReference type="RuleBase" id="RU003879"/>
    </source>
</evidence>
<dbReference type="PANTHER" id="PTHR30558:SF12">
    <property type="entry name" value="BIOPOLYMER TRANSPORT PROTEIN EXBD"/>
    <property type="match status" value="1"/>
</dbReference>
<evidence type="ECO:0000256" key="2">
    <source>
        <dbReference type="ARBA" id="ARBA00005811"/>
    </source>
</evidence>
<evidence type="ECO:0000256" key="4">
    <source>
        <dbReference type="ARBA" id="ARBA00022475"/>
    </source>
</evidence>
<accession>A0A6G5QPJ1</accession>
<dbReference type="PANTHER" id="PTHR30558">
    <property type="entry name" value="EXBD MEMBRANE COMPONENT OF PMF-DRIVEN MACROMOLECULE IMPORT SYSTEM"/>
    <property type="match status" value="1"/>
</dbReference>
<evidence type="ECO:0000256" key="5">
    <source>
        <dbReference type="ARBA" id="ARBA00022519"/>
    </source>
</evidence>
<dbReference type="InterPro" id="IPR003400">
    <property type="entry name" value="ExbD"/>
</dbReference>
<evidence type="ECO:0000256" key="9">
    <source>
        <dbReference type="ARBA" id="ARBA00023136"/>
    </source>
</evidence>
<dbReference type="GO" id="GO:0022857">
    <property type="term" value="F:transmembrane transporter activity"/>
    <property type="evidence" value="ECO:0007669"/>
    <property type="project" value="InterPro"/>
</dbReference>
<dbReference type="AlphaFoldDB" id="A0A6G5QPJ1"/>
<keyword evidence="7 10" id="KW-0653">Protein transport</keyword>
<protein>
    <submittedName>
        <fullName evidence="11">TonB system transport protein ExbD</fullName>
    </submittedName>
</protein>
<dbReference type="RefSeq" id="WP_004318263.1">
    <property type="nucleotide sequence ID" value="NZ_CAJPTG010000066.1"/>
</dbReference>
<keyword evidence="3 10" id="KW-0813">Transport</keyword>